<dbReference type="Pfam" id="PF17990">
    <property type="entry name" value="LodA_N"/>
    <property type="match status" value="1"/>
</dbReference>
<dbReference type="InterPro" id="IPR033798">
    <property type="entry name" value="LodA-like"/>
</dbReference>
<comment type="caution">
    <text evidence="3">The sequence shown here is derived from an EMBL/GenBank/DDBJ whole genome shotgun (WGS) entry which is preliminary data.</text>
</comment>
<name>A0A9P6AFQ6_9AGAM</name>
<dbReference type="OrthoDB" id="3253404at2759"/>
<sequence length="607" mass="67931">MSPVPIDDPSRNVNSYPAVDASNIRALEIFPPVGIARLGDSDTEYFFAPEVPGIISPPPRDGNFRDRNQKIRRQAARFRVYAYGQNGNLLGEVNTINGYTLEWTVHVANKKGSFTKFRGRFRPPTTDRRNPDVDPDVELDQRSKLIVDPGRKTIVRGQNPPNVELRGGFSGSKATATDVYLGELHVDNAGRLVYLGGLGLSKCVANAAKPQPEVISGFDGTDWVDDTSDGSVSVRVTNGAFSKSSGRPAIIICAPPKFVWGVNAPTTLYDIMEDIYHRNQSPEPTINVEYHTHIRPVLLSTYALSWTNNQALKGHGPSSKGNFFSPGLEAQLTSLTDHEFKKKIFRRLREPDYRNRNQAISLFMPRISGDDGDKVEPGQIPKVPDAIEKFSALTKLQYDRFDKWKDGHFTVVPPTGPVPVKIEDIVLSKQPHTLTHAHLESTIGDPLYPGIEIWWLAKLAGTYDLDPRLEGSGVKVDPPFRVNHRLVLPGHLTRGLSLPWQSDFNMCNTHWWPSVRPDSVVTKTDYEAAMQGSGTNEQKFTIAATTRKQWDRGFREERTSSNTYPGSTDMVRFWNRLGFVKQYLPPNPLPSAPPVYLESERRRLPNP</sequence>
<reference evidence="3" key="1">
    <citation type="journal article" date="2020" name="Nat. Commun.">
        <title>Large-scale genome sequencing of mycorrhizal fungi provides insights into the early evolution of symbiotic traits.</title>
        <authorList>
            <person name="Miyauchi S."/>
            <person name="Kiss E."/>
            <person name="Kuo A."/>
            <person name="Drula E."/>
            <person name="Kohler A."/>
            <person name="Sanchez-Garcia M."/>
            <person name="Morin E."/>
            <person name="Andreopoulos B."/>
            <person name="Barry K.W."/>
            <person name="Bonito G."/>
            <person name="Buee M."/>
            <person name="Carver A."/>
            <person name="Chen C."/>
            <person name="Cichocki N."/>
            <person name="Clum A."/>
            <person name="Culley D."/>
            <person name="Crous P.W."/>
            <person name="Fauchery L."/>
            <person name="Girlanda M."/>
            <person name="Hayes R.D."/>
            <person name="Keri Z."/>
            <person name="LaButti K."/>
            <person name="Lipzen A."/>
            <person name="Lombard V."/>
            <person name="Magnuson J."/>
            <person name="Maillard F."/>
            <person name="Murat C."/>
            <person name="Nolan M."/>
            <person name="Ohm R.A."/>
            <person name="Pangilinan J."/>
            <person name="Pereira M.F."/>
            <person name="Perotto S."/>
            <person name="Peter M."/>
            <person name="Pfister S."/>
            <person name="Riley R."/>
            <person name="Sitrit Y."/>
            <person name="Stielow J.B."/>
            <person name="Szollosi G."/>
            <person name="Zifcakova L."/>
            <person name="Stursova M."/>
            <person name="Spatafora J.W."/>
            <person name="Tedersoo L."/>
            <person name="Vaario L.M."/>
            <person name="Yamada A."/>
            <person name="Yan M."/>
            <person name="Wang P."/>
            <person name="Xu J."/>
            <person name="Bruns T."/>
            <person name="Baldrian P."/>
            <person name="Vilgalys R."/>
            <person name="Dunand C."/>
            <person name="Henrissat B."/>
            <person name="Grigoriev I.V."/>
            <person name="Hibbett D."/>
            <person name="Nagy L.G."/>
            <person name="Martin F.M."/>
        </authorList>
    </citation>
    <scope>NUCLEOTIDE SEQUENCE</scope>
    <source>
        <strain evidence="3">UP504</strain>
    </source>
</reference>
<evidence type="ECO:0000259" key="1">
    <source>
        <dbReference type="Pfam" id="PF17990"/>
    </source>
</evidence>
<dbReference type="EMBL" id="MU129195">
    <property type="protein sequence ID" value="KAF9504782.1"/>
    <property type="molecule type" value="Genomic_DNA"/>
</dbReference>
<dbReference type="Pfam" id="PF18417">
    <property type="entry name" value="LodA_C"/>
    <property type="match status" value="1"/>
</dbReference>
<evidence type="ECO:0000259" key="2">
    <source>
        <dbReference type="Pfam" id="PF18417"/>
    </source>
</evidence>
<evidence type="ECO:0000313" key="3">
    <source>
        <dbReference type="EMBL" id="KAF9504782.1"/>
    </source>
</evidence>
<gene>
    <name evidence="3" type="ORF">BS47DRAFT_1354755</name>
</gene>
<feature type="domain" description="L-Lysine epsilon oxidase N-terminal" evidence="1">
    <location>
        <begin position="30"/>
        <end position="252"/>
    </location>
</feature>
<proteinExistence type="predicted"/>
<keyword evidence="4" id="KW-1185">Reference proteome</keyword>
<feature type="domain" description="L-lysine epsilon oxidase C-terminal" evidence="2">
    <location>
        <begin position="380"/>
        <end position="518"/>
    </location>
</feature>
<evidence type="ECO:0008006" key="5">
    <source>
        <dbReference type="Google" id="ProtNLM"/>
    </source>
</evidence>
<dbReference type="AlphaFoldDB" id="A0A9P6AFQ6"/>
<dbReference type="Proteomes" id="UP000886523">
    <property type="component" value="Unassembled WGS sequence"/>
</dbReference>
<accession>A0A9P6AFQ6</accession>
<dbReference type="CDD" id="cd14730">
    <property type="entry name" value="LodA_like"/>
    <property type="match status" value="1"/>
</dbReference>
<organism evidence="3 4">
    <name type="scientific">Hydnum rufescens UP504</name>
    <dbReference type="NCBI Taxonomy" id="1448309"/>
    <lineage>
        <taxon>Eukaryota</taxon>
        <taxon>Fungi</taxon>
        <taxon>Dikarya</taxon>
        <taxon>Basidiomycota</taxon>
        <taxon>Agaricomycotina</taxon>
        <taxon>Agaricomycetes</taxon>
        <taxon>Cantharellales</taxon>
        <taxon>Hydnaceae</taxon>
        <taxon>Hydnum</taxon>
    </lineage>
</organism>
<dbReference type="InterPro" id="IPR041173">
    <property type="entry name" value="LodA_C"/>
</dbReference>
<protein>
    <recommendedName>
        <fullName evidence="5">L-lysine 6-oxidase</fullName>
    </recommendedName>
</protein>
<evidence type="ECO:0000313" key="4">
    <source>
        <dbReference type="Proteomes" id="UP000886523"/>
    </source>
</evidence>
<dbReference type="InterPro" id="IPR041168">
    <property type="entry name" value="LodA_N"/>
</dbReference>